<name>A0A8K0JHA9_9HYPO</name>
<evidence type="ECO:0000313" key="4">
    <source>
        <dbReference type="Proteomes" id="UP000811619"/>
    </source>
</evidence>
<dbReference type="AlphaFoldDB" id="A0A8K0JHA9"/>
<feature type="region of interest" description="Disordered" evidence="1">
    <location>
        <begin position="82"/>
        <end position="137"/>
    </location>
</feature>
<sequence>MEQLSSAAIADFFGPAVDGPPSPQRLRQLSMQMKRASHLQRQRGHRTTSSDSSSLSSLTSSDRLPLESTLDNSSFLRRASIRSNDCGTPSRDRPDSIPNFGRGFFHRRGKSNRESGAHASTESAHSPDVTGGGNPAVAGKESILPSIFFRRKASSDETAPKRPQISHPFNFQHVAHKENGCVRNRASPLVSLKGPTGFSTLETGVALNDLRRDPSQVSPRGMNVGHAAENSTRPPLVPHHTAPSLGHRRLPKKIRSQGKLGRSQSSAPPRPPRSPTQQLGNLSSFALPLPPRTSSRQSLLNHRTMSATLEPGVNIDSMVRTNALHQQSPLSPSFPGERSPKELSFRESMPTAHAERSYSLPDEKRLSSVVSAARDSTWPLCDPVLPDVPEEEEHQHQHHGLSRRSRLSVASNDSSLRCTQSVPMLRHLAESHHRRTSGASETLGSFGIMETRRLIPADAHTSVHLSSPSRESWEDLIDYCYEHEAEANCDYQWDRPSLDISRESITPPGTAQAGLPSRLDTECSTGSPTRQASLLLTASQVPSLSPASNTSSTQFETEAKTPNSVFLSTFSLSQGAEKKLTLVGSKEIQPLSGYAASQESPTCHLSPLSLIPSDWQQEMLQHEAGHEADKQAYSDYEFLVEHCHQSTAFHDDAELSLANNTSFSLVDQRISTSTTASDSTSRSNSIQGQNRSTNSSWSTLTRRTVSISSLSKMAVTLTDGSEPLPTTQLANVALGETKKVNETLSAVGMTQAVSP</sequence>
<organism evidence="3 4">
    <name type="scientific">Claviceps africana</name>
    <dbReference type="NCBI Taxonomy" id="83212"/>
    <lineage>
        <taxon>Eukaryota</taxon>
        <taxon>Fungi</taxon>
        <taxon>Dikarya</taxon>
        <taxon>Ascomycota</taxon>
        <taxon>Pezizomycotina</taxon>
        <taxon>Sordariomycetes</taxon>
        <taxon>Hypocreomycetidae</taxon>
        <taxon>Hypocreales</taxon>
        <taxon>Clavicipitaceae</taxon>
        <taxon>Claviceps</taxon>
    </lineage>
</organism>
<dbReference type="InterPro" id="IPR000095">
    <property type="entry name" value="CRIB_dom"/>
</dbReference>
<feature type="region of interest" description="Disordered" evidence="1">
    <location>
        <begin position="500"/>
        <end position="529"/>
    </location>
</feature>
<dbReference type="Proteomes" id="UP000811619">
    <property type="component" value="Unassembled WGS sequence"/>
</dbReference>
<feature type="region of interest" description="Disordered" evidence="1">
    <location>
        <begin position="1"/>
        <end position="69"/>
    </location>
</feature>
<evidence type="ECO:0000259" key="2">
    <source>
        <dbReference type="PROSITE" id="PS50108"/>
    </source>
</evidence>
<evidence type="ECO:0000313" key="3">
    <source>
        <dbReference type="EMBL" id="KAG5929372.1"/>
    </source>
</evidence>
<feature type="compositionally biased region" description="Basic residues" evidence="1">
    <location>
        <begin position="35"/>
        <end position="46"/>
    </location>
</feature>
<reference evidence="3" key="1">
    <citation type="journal article" date="2020" name="bioRxiv">
        <title>Whole genome comparisons of ergot fungi reveals the divergence and evolution of species within the genus Claviceps are the result of varying mechanisms driving genome evolution and host range expansion.</title>
        <authorList>
            <person name="Wyka S.A."/>
            <person name="Mondo S.J."/>
            <person name="Liu M."/>
            <person name="Dettman J."/>
            <person name="Nalam V."/>
            <person name="Broders K.D."/>
        </authorList>
    </citation>
    <scope>NUCLEOTIDE SEQUENCE</scope>
    <source>
        <strain evidence="3">CCC 489</strain>
    </source>
</reference>
<protein>
    <recommendedName>
        <fullName evidence="2">CRIB domain-containing protein</fullName>
    </recommendedName>
</protein>
<accession>A0A8K0JHA9</accession>
<feature type="region of interest" description="Disordered" evidence="1">
    <location>
        <begin position="209"/>
        <end position="298"/>
    </location>
</feature>
<evidence type="ECO:0000256" key="1">
    <source>
        <dbReference type="SAM" id="MobiDB-lite"/>
    </source>
</evidence>
<feature type="compositionally biased region" description="Basic residues" evidence="1">
    <location>
        <begin position="246"/>
        <end position="256"/>
    </location>
</feature>
<feature type="compositionally biased region" description="Basic and acidic residues" evidence="1">
    <location>
        <begin position="353"/>
        <end position="364"/>
    </location>
</feature>
<comment type="caution">
    <text evidence="3">The sequence shown here is derived from an EMBL/GenBank/DDBJ whole genome shotgun (WGS) entry which is preliminary data.</text>
</comment>
<feature type="region of interest" description="Disordered" evidence="1">
    <location>
        <begin position="325"/>
        <end position="364"/>
    </location>
</feature>
<gene>
    <name evidence="3" type="ORF">E4U42_006112</name>
</gene>
<proteinExistence type="predicted"/>
<feature type="compositionally biased region" description="Polar residues" evidence="1">
    <location>
        <begin position="686"/>
        <end position="697"/>
    </location>
</feature>
<feature type="region of interest" description="Disordered" evidence="1">
    <location>
        <begin position="672"/>
        <end position="697"/>
    </location>
</feature>
<feature type="domain" description="CRIB" evidence="2">
    <location>
        <begin position="165"/>
        <end position="178"/>
    </location>
</feature>
<dbReference type="EMBL" id="SRPY01000060">
    <property type="protein sequence ID" value="KAG5929372.1"/>
    <property type="molecule type" value="Genomic_DNA"/>
</dbReference>
<feature type="compositionally biased region" description="Basic residues" evidence="1">
    <location>
        <begin position="396"/>
        <end position="406"/>
    </location>
</feature>
<dbReference type="PROSITE" id="PS50108">
    <property type="entry name" value="CRIB"/>
    <property type="match status" value="1"/>
</dbReference>
<feature type="compositionally biased region" description="Low complexity" evidence="1">
    <location>
        <begin position="47"/>
        <end position="63"/>
    </location>
</feature>
<keyword evidence="4" id="KW-1185">Reference proteome</keyword>
<feature type="compositionally biased region" description="Low complexity" evidence="1">
    <location>
        <begin position="672"/>
        <end position="685"/>
    </location>
</feature>
<dbReference type="OrthoDB" id="5237293at2759"/>
<feature type="region of interest" description="Disordered" evidence="1">
    <location>
        <begin position="383"/>
        <end position="413"/>
    </location>
</feature>